<protein>
    <submittedName>
        <fullName evidence="2">Uncharacterized protein</fullName>
    </submittedName>
</protein>
<sequence length="417" mass="45634">MSPNQGPEALLEGSNHNLSYQTKSINRDLILLEKGPKLEGKQERKRRKRLLLDHRRSPPGHRPTPEFRRSSPRPPSDAGLPPGLQVTPDFPPVSKRRRTSLRPPSNAGLPPGLQATPDFPPASKTLVGGRRRSEGPLKSVTWCNPTSVGGRAMKWSGITPGLRRWSGGTPILGSGLAEVRRQVEVRQNSGVRRWSDGTPASSGGPVVVQCNSGPQVVVRRNSGVRRWSGGSPTLSGGPAELQRRVVIRRNSSVRWWPVDSGGGRGVSSSLLLFLLLVPLMRNEGSIYSFFETGMASPLTRTTFAKLLGYSIADLLTESQSLQNYKSFFTWTVGNAITGDSWDVPNCFTVTTISLIRNTPILGNSENHLWLATKTPIPIRFESTTMLIWIKSLGISGFGIKKQLCGFLLMPGWPLKVA</sequence>
<gene>
    <name evidence="2" type="ORF">M5K25_001559</name>
</gene>
<organism evidence="2 3">
    <name type="scientific">Dendrobium thyrsiflorum</name>
    <name type="common">Pinecone-like raceme dendrobium</name>
    <name type="synonym">Orchid</name>
    <dbReference type="NCBI Taxonomy" id="117978"/>
    <lineage>
        <taxon>Eukaryota</taxon>
        <taxon>Viridiplantae</taxon>
        <taxon>Streptophyta</taxon>
        <taxon>Embryophyta</taxon>
        <taxon>Tracheophyta</taxon>
        <taxon>Spermatophyta</taxon>
        <taxon>Magnoliopsida</taxon>
        <taxon>Liliopsida</taxon>
        <taxon>Asparagales</taxon>
        <taxon>Orchidaceae</taxon>
        <taxon>Epidendroideae</taxon>
        <taxon>Malaxideae</taxon>
        <taxon>Dendrobiinae</taxon>
        <taxon>Dendrobium</taxon>
    </lineage>
</organism>
<proteinExistence type="predicted"/>
<name>A0ABD0VQT7_DENTH</name>
<feature type="region of interest" description="Disordered" evidence="1">
    <location>
        <begin position="1"/>
        <end position="120"/>
    </location>
</feature>
<dbReference type="Proteomes" id="UP001552299">
    <property type="component" value="Unassembled WGS sequence"/>
</dbReference>
<dbReference type="AlphaFoldDB" id="A0ABD0VQT7"/>
<evidence type="ECO:0000313" key="2">
    <source>
        <dbReference type="EMBL" id="KAL0927394.1"/>
    </source>
</evidence>
<reference evidence="2 3" key="1">
    <citation type="journal article" date="2024" name="Plant Biotechnol. J.">
        <title>Dendrobium thyrsiflorum genome and its molecular insights into genes involved in important horticultural traits.</title>
        <authorList>
            <person name="Chen B."/>
            <person name="Wang J.Y."/>
            <person name="Zheng P.J."/>
            <person name="Li K.L."/>
            <person name="Liang Y.M."/>
            <person name="Chen X.F."/>
            <person name="Zhang C."/>
            <person name="Zhao X."/>
            <person name="He X."/>
            <person name="Zhang G.Q."/>
            <person name="Liu Z.J."/>
            <person name="Xu Q."/>
        </authorList>
    </citation>
    <scope>NUCLEOTIDE SEQUENCE [LARGE SCALE GENOMIC DNA]</scope>
    <source>
        <strain evidence="2">GZMU011</strain>
    </source>
</reference>
<comment type="caution">
    <text evidence="2">The sequence shown here is derived from an EMBL/GenBank/DDBJ whole genome shotgun (WGS) entry which is preliminary data.</text>
</comment>
<accession>A0ABD0VQT7</accession>
<feature type="compositionally biased region" description="Basic and acidic residues" evidence="1">
    <location>
        <begin position="30"/>
        <end position="42"/>
    </location>
</feature>
<feature type="compositionally biased region" description="Polar residues" evidence="1">
    <location>
        <begin position="14"/>
        <end position="24"/>
    </location>
</feature>
<keyword evidence="3" id="KW-1185">Reference proteome</keyword>
<evidence type="ECO:0000313" key="3">
    <source>
        <dbReference type="Proteomes" id="UP001552299"/>
    </source>
</evidence>
<dbReference type="EMBL" id="JANQDX010000002">
    <property type="protein sequence ID" value="KAL0927394.1"/>
    <property type="molecule type" value="Genomic_DNA"/>
</dbReference>
<evidence type="ECO:0000256" key="1">
    <source>
        <dbReference type="SAM" id="MobiDB-lite"/>
    </source>
</evidence>